<accession>A0A1N7IUC2</accession>
<dbReference type="OrthoDB" id="7689949at2"/>
<sequence>MGQSAIAKTITRQPPQISCYGNVTLYLWRAAGFSVAVNSRGKPQGYSEHFTRAEVEEAIAPYLRAL</sequence>
<dbReference type="RefSeq" id="WP_076483001.1">
    <property type="nucleotide sequence ID" value="NZ_FTOG01000001.1"/>
</dbReference>
<evidence type="ECO:0000313" key="2">
    <source>
        <dbReference type="Proteomes" id="UP000186221"/>
    </source>
</evidence>
<evidence type="ECO:0000313" key="1">
    <source>
        <dbReference type="EMBL" id="SIS40695.1"/>
    </source>
</evidence>
<reference evidence="2" key="1">
    <citation type="submission" date="2017-01" db="EMBL/GenBank/DDBJ databases">
        <authorList>
            <person name="Varghese N."/>
            <person name="Submissions S."/>
        </authorList>
    </citation>
    <scope>NUCLEOTIDE SEQUENCE [LARGE SCALE GENOMIC DNA]</scope>
    <source>
        <strain evidence="2">DSM 19945</strain>
    </source>
</reference>
<protein>
    <submittedName>
        <fullName evidence="1">Uncharacterized protein</fullName>
    </submittedName>
</protein>
<gene>
    <name evidence="1" type="ORF">SAMN05421580_1017</name>
</gene>
<keyword evidence="2" id="KW-1185">Reference proteome</keyword>
<organism evidence="1 2">
    <name type="scientific">Rhodobacter aestuarii</name>
    <dbReference type="NCBI Taxonomy" id="453582"/>
    <lineage>
        <taxon>Bacteria</taxon>
        <taxon>Pseudomonadati</taxon>
        <taxon>Pseudomonadota</taxon>
        <taxon>Alphaproteobacteria</taxon>
        <taxon>Rhodobacterales</taxon>
        <taxon>Rhodobacter group</taxon>
        <taxon>Rhodobacter</taxon>
    </lineage>
</organism>
<name>A0A1N7IUC2_9RHOB</name>
<dbReference type="AlphaFoldDB" id="A0A1N7IUC2"/>
<dbReference type="EMBL" id="FTOG01000001">
    <property type="protein sequence ID" value="SIS40695.1"/>
    <property type="molecule type" value="Genomic_DNA"/>
</dbReference>
<proteinExistence type="predicted"/>
<dbReference type="Proteomes" id="UP000186221">
    <property type="component" value="Unassembled WGS sequence"/>
</dbReference>